<name>A0A1L9S951_9EURO</name>
<evidence type="ECO:0000256" key="4">
    <source>
        <dbReference type="ARBA" id="ARBA00023242"/>
    </source>
</evidence>
<dbReference type="RefSeq" id="XP_022578197.1">
    <property type="nucleotide sequence ID" value="XM_022729928.1"/>
</dbReference>
<keyword evidence="3" id="KW-0804">Transcription</keyword>
<evidence type="ECO:0000313" key="5">
    <source>
        <dbReference type="EMBL" id="OJJ43687.1"/>
    </source>
</evidence>
<keyword evidence="6" id="KW-1185">Reference proteome</keyword>
<dbReference type="GeneID" id="34616392"/>
<evidence type="ECO:0000256" key="2">
    <source>
        <dbReference type="ARBA" id="ARBA00023015"/>
    </source>
</evidence>
<evidence type="ECO:0000256" key="1">
    <source>
        <dbReference type="ARBA" id="ARBA00004123"/>
    </source>
</evidence>
<evidence type="ECO:0000313" key="6">
    <source>
        <dbReference type="Proteomes" id="UP000184188"/>
    </source>
</evidence>
<keyword evidence="2" id="KW-0805">Transcription regulation</keyword>
<gene>
    <name evidence="5" type="ORF">ASPZODRAFT_73891</name>
</gene>
<dbReference type="CDD" id="cd12148">
    <property type="entry name" value="fungal_TF_MHR"/>
    <property type="match status" value="1"/>
</dbReference>
<proteinExistence type="predicted"/>
<dbReference type="PANTHER" id="PTHR31001:SF90">
    <property type="entry name" value="CENTROMERE DNA-BINDING PROTEIN COMPLEX CBF3 SUBUNIT B"/>
    <property type="match status" value="1"/>
</dbReference>
<accession>A0A1L9S951</accession>
<dbReference type="Proteomes" id="UP000184188">
    <property type="component" value="Unassembled WGS sequence"/>
</dbReference>
<dbReference type="EMBL" id="KV878351">
    <property type="protein sequence ID" value="OJJ43687.1"/>
    <property type="molecule type" value="Genomic_DNA"/>
</dbReference>
<evidence type="ECO:0008006" key="7">
    <source>
        <dbReference type="Google" id="ProtNLM"/>
    </source>
</evidence>
<dbReference type="VEuPathDB" id="FungiDB:ASPZODRAFT_73891"/>
<evidence type="ECO:0000256" key="3">
    <source>
        <dbReference type="ARBA" id="ARBA00023163"/>
    </source>
</evidence>
<protein>
    <recommendedName>
        <fullName evidence="7">Transcription factor domain-containing protein</fullName>
    </recommendedName>
</protein>
<dbReference type="PANTHER" id="PTHR31001">
    <property type="entry name" value="UNCHARACTERIZED TRANSCRIPTIONAL REGULATORY PROTEIN"/>
    <property type="match status" value="1"/>
</dbReference>
<dbReference type="OrthoDB" id="3014581at2759"/>
<keyword evidence="4" id="KW-0539">Nucleus</keyword>
<dbReference type="InterPro" id="IPR050613">
    <property type="entry name" value="Sec_Metabolite_Reg"/>
</dbReference>
<dbReference type="STRING" id="1073090.A0A1L9S951"/>
<comment type="subcellular location">
    <subcellularLocation>
        <location evidence="1">Nucleus</location>
    </subcellularLocation>
</comment>
<reference evidence="6" key="1">
    <citation type="journal article" date="2017" name="Genome Biol.">
        <title>Comparative genomics reveals high biological diversity and specific adaptations in the industrially and medically important fungal genus Aspergillus.</title>
        <authorList>
            <person name="de Vries R.P."/>
            <person name="Riley R."/>
            <person name="Wiebenga A."/>
            <person name="Aguilar-Osorio G."/>
            <person name="Amillis S."/>
            <person name="Uchima C.A."/>
            <person name="Anderluh G."/>
            <person name="Asadollahi M."/>
            <person name="Askin M."/>
            <person name="Barry K."/>
            <person name="Battaglia E."/>
            <person name="Bayram O."/>
            <person name="Benocci T."/>
            <person name="Braus-Stromeyer S.A."/>
            <person name="Caldana C."/>
            <person name="Canovas D."/>
            <person name="Cerqueira G.C."/>
            <person name="Chen F."/>
            <person name="Chen W."/>
            <person name="Choi C."/>
            <person name="Clum A."/>
            <person name="Dos Santos R.A."/>
            <person name="Damasio A.R."/>
            <person name="Diallinas G."/>
            <person name="Emri T."/>
            <person name="Fekete E."/>
            <person name="Flipphi M."/>
            <person name="Freyberg S."/>
            <person name="Gallo A."/>
            <person name="Gournas C."/>
            <person name="Habgood R."/>
            <person name="Hainaut M."/>
            <person name="Harispe M.L."/>
            <person name="Henrissat B."/>
            <person name="Hilden K.S."/>
            <person name="Hope R."/>
            <person name="Hossain A."/>
            <person name="Karabika E."/>
            <person name="Karaffa L."/>
            <person name="Karanyi Z."/>
            <person name="Krasevec N."/>
            <person name="Kuo A."/>
            <person name="Kusch H."/>
            <person name="LaButti K."/>
            <person name="Lagendijk E.L."/>
            <person name="Lapidus A."/>
            <person name="Levasseur A."/>
            <person name="Lindquist E."/>
            <person name="Lipzen A."/>
            <person name="Logrieco A.F."/>
            <person name="MacCabe A."/>
            <person name="Maekelae M.R."/>
            <person name="Malavazi I."/>
            <person name="Melin P."/>
            <person name="Meyer V."/>
            <person name="Mielnichuk N."/>
            <person name="Miskei M."/>
            <person name="Molnar A.P."/>
            <person name="Mule G."/>
            <person name="Ngan C.Y."/>
            <person name="Orejas M."/>
            <person name="Orosz E."/>
            <person name="Ouedraogo J.P."/>
            <person name="Overkamp K.M."/>
            <person name="Park H.-S."/>
            <person name="Perrone G."/>
            <person name="Piumi F."/>
            <person name="Punt P.J."/>
            <person name="Ram A.F."/>
            <person name="Ramon A."/>
            <person name="Rauscher S."/>
            <person name="Record E."/>
            <person name="Riano-Pachon D.M."/>
            <person name="Robert V."/>
            <person name="Roehrig J."/>
            <person name="Ruller R."/>
            <person name="Salamov A."/>
            <person name="Salih N.S."/>
            <person name="Samson R.A."/>
            <person name="Sandor E."/>
            <person name="Sanguinetti M."/>
            <person name="Schuetze T."/>
            <person name="Sepcic K."/>
            <person name="Shelest E."/>
            <person name="Sherlock G."/>
            <person name="Sophianopoulou V."/>
            <person name="Squina F.M."/>
            <person name="Sun H."/>
            <person name="Susca A."/>
            <person name="Todd R.B."/>
            <person name="Tsang A."/>
            <person name="Unkles S.E."/>
            <person name="van de Wiele N."/>
            <person name="van Rossen-Uffink D."/>
            <person name="Oliveira J.V."/>
            <person name="Vesth T.C."/>
            <person name="Visser J."/>
            <person name="Yu J.-H."/>
            <person name="Zhou M."/>
            <person name="Andersen M.R."/>
            <person name="Archer D.B."/>
            <person name="Baker S.E."/>
            <person name="Benoit I."/>
            <person name="Brakhage A.A."/>
            <person name="Braus G.H."/>
            <person name="Fischer R."/>
            <person name="Frisvad J.C."/>
            <person name="Goldman G.H."/>
            <person name="Houbraken J."/>
            <person name="Oakley B."/>
            <person name="Pocsi I."/>
            <person name="Scazzocchio C."/>
            <person name="Seiboth B."/>
            <person name="vanKuyk P.A."/>
            <person name="Wortman J."/>
            <person name="Dyer P.S."/>
            <person name="Grigoriev I.V."/>
        </authorList>
    </citation>
    <scope>NUCLEOTIDE SEQUENCE [LARGE SCALE GENOMIC DNA]</scope>
    <source>
        <strain evidence="6">CBS 506.65</strain>
    </source>
</reference>
<organism evidence="5 6">
    <name type="scientific">Penicilliopsis zonata CBS 506.65</name>
    <dbReference type="NCBI Taxonomy" id="1073090"/>
    <lineage>
        <taxon>Eukaryota</taxon>
        <taxon>Fungi</taxon>
        <taxon>Dikarya</taxon>
        <taxon>Ascomycota</taxon>
        <taxon>Pezizomycotina</taxon>
        <taxon>Eurotiomycetes</taxon>
        <taxon>Eurotiomycetidae</taxon>
        <taxon>Eurotiales</taxon>
        <taxon>Aspergillaceae</taxon>
        <taxon>Penicilliopsis</taxon>
    </lineage>
</organism>
<dbReference type="GO" id="GO:0005634">
    <property type="term" value="C:nucleus"/>
    <property type="evidence" value="ECO:0007669"/>
    <property type="project" value="UniProtKB-SubCell"/>
</dbReference>
<sequence length="448" mass="51308">MDLSKQWLDQGLALLTCPPAVPCIEVLQAYGILGHLSMQFEGFTGVSGSLLFFCSQMARKMGLHLIDMPAKREERRRGGANLIEVEVKRRIWWHIVSTDWIMANMGGPQEGTYSLHPHQMKTNPPSNVEDENIPVGHSRLSEDEYSVPLGTTSTTVSYFIVRTKLATLFREVIDNLPAGYFASPSSNVSVDMYETILSLDQRFMTFLKSLPPYFQLHSDIHMDTNNSNSNSNSNPLSWQRYLIHHNFHTQLARLHRPFLIRGSSEPRFAYSRMQCIRSAETVIEIHRAHFAQYPHLPRVHYMQHHLLMATVVLTMDVCFNPDEIKAAARKADLLAIFRILEQEELAFSSAHHPSRAINRAVQVLRKMLDKNNICTLDKQEASSLQLHPVHMQPVLEPIQLPETQQHQQQQQPPSDDFWNEFIHYAPSFDVPDWGILFNNLDSQYSGLA</sequence>
<dbReference type="AlphaFoldDB" id="A0A1L9S951"/>